<dbReference type="AlphaFoldDB" id="A0AAD3HI72"/>
<evidence type="ECO:0000256" key="1">
    <source>
        <dbReference type="SAM" id="MobiDB-lite"/>
    </source>
</evidence>
<dbReference type="PANTHER" id="PTHR22849">
    <property type="entry name" value="WDSAM1 PROTEIN"/>
    <property type="match status" value="1"/>
</dbReference>
<sequence length="450" mass="46179">MEPVDGCRTQNVVTDSGPFGSELSGACNAALATMDSATTPEDCYLNLQYARHQPQQPANVPLNITLSYLPVASKGCPLSCGNLVWTSHPSPSQPPPLRVPRGFICPIEGTVMRDPVNLIALSASAATPTALEAGGPEAALTGPAGLPWGLSYERAAVSRWLSSRPTIAGPPHQLPLPKRPQQQLLQQPRELSQPPAPAQPGFKVVPNVPLRLAIQEWLRLQELDHSAADQLLLLEAEAEAEADAEAEAEAEAKAKEERGNLDAASADIADKGGRDAGAEAMHDQARERVRAGTGAATAVRKTGLHATAAAVPLAEARCPAAVAAATTTSAMATTSSGMTAPVGSSPLYVSHSSSSAPLVAAFPPSPPAAQPSPSAYQRPYPRCSAAGSQGSIRPAGAPWPWPWALSATAAAAVATPVPPRTQPLLYVRSGAAAAAAGSRNSSSGCGGGEH</sequence>
<dbReference type="GO" id="GO:0061630">
    <property type="term" value="F:ubiquitin protein ligase activity"/>
    <property type="evidence" value="ECO:0007669"/>
    <property type="project" value="InterPro"/>
</dbReference>
<feature type="compositionally biased region" description="Low complexity" evidence="1">
    <location>
        <begin position="179"/>
        <end position="193"/>
    </location>
</feature>
<dbReference type="PANTHER" id="PTHR22849:SF163">
    <property type="entry name" value="U-BOX DOMAIN-CONTAINING PROTEIN"/>
    <property type="match status" value="1"/>
</dbReference>
<feature type="compositionally biased region" description="Basic and acidic residues" evidence="1">
    <location>
        <begin position="250"/>
        <end position="260"/>
    </location>
</feature>
<evidence type="ECO:0000313" key="2">
    <source>
        <dbReference type="EMBL" id="GFR41797.1"/>
    </source>
</evidence>
<dbReference type="InterPro" id="IPR045185">
    <property type="entry name" value="PUB22/23/24-like"/>
</dbReference>
<proteinExistence type="predicted"/>
<organism evidence="2 3">
    <name type="scientific">Astrephomene gubernaculifera</name>
    <dbReference type="NCBI Taxonomy" id="47775"/>
    <lineage>
        <taxon>Eukaryota</taxon>
        <taxon>Viridiplantae</taxon>
        <taxon>Chlorophyta</taxon>
        <taxon>core chlorophytes</taxon>
        <taxon>Chlorophyceae</taxon>
        <taxon>CS clade</taxon>
        <taxon>Chlamydomonadales</taxon>
        <taxon>Astrephomenaceae</taxon>
        <taxon>Astrephomene</taxon>
    </lineage>
</organism>
<dbReference type="EMBL" id="BMAR01000002">
    <property type="protein sequence ID" value="GFR41797.1"/>
    <property type="molecule type" value="Genomic_DNA"/>
</dbReference>
<evidence type="ECO:0000313" key="3">
    <source>
        <dbReference type="Proteomes" id="UP001054857"/>
    </source>
</evidence>
<comment type="caution">
    <text evidence="2">The sequence shown here is derived from an EMBL/GenBank/DDBJ whole genome shotgun (WGS) entry which is preliminary data.</text>
</comment>
<feature type="region of interest" description="Disordered" evidence="1">
    <location>
        <begin position="362"/>
        <end position="391"/>
    </location>
</feature>
<protein>
    <recommendedName>
        <fullName evidence="4">U-box domain-containing protein</fullName>
    </recommendedName>
</protein>
<evidence type="ECO:0008006" key="4">
    <source>
        <dbReference type="Google" id="ProtNLM"/>
    </source>
</evidence>
<gene>
    <name evidence="2" type="ORF">Agub_g2563</name>
</gene>
<feature type="region of interest" description="Disordered" evidence="1">
    <location>
        <begin position="242"/>
        <end position="263"/>
    </location>
</feature>
<reference evidence="2 3" key="1">
    <citation type="journal article" date="2021" name="Sci. Rep.">
        <title>Genome sequencing of the multicellular alga Astrephomene provides insights into convergent evolution of germ-soma differentiation.</title>
        <authorList>
            <person name="Yamashita S."/>
            <person name="Yamamoto K."/>
            <person name="Matsuzaki R."/>
            <person name="Suzuki S."/>
            <person name="Yamaguchi H."/>
            <person name="Hirooka S."/>
            <person name="Minakuchi Y."/>
            <person name="Miyagishima S."/>
            <person name="Kawachi M."/>
            <person name="Toyoda A."/>
            <person name="Nozaki H."/>
        </authorList>
    </citation>
    <scope>NUCLEOTIDE SEQUENCE [LARGE SCALE GENOMIC DNA]</scope>
    <source>
        <strain evidence="2 3">NIES-4017</strain>
    </source>
</reference>
<name>A0AAD3HI72_9CHLO</name>
<dbReference type="Proteomes" id="UP001054857">
    <property type="component" value="Unassembled WGS sequence"/>
</dbReference>
<feature type="region of interest" description="Disordered" evidence="1">
    <location>
        <begin position="164"/>
        <end position="203"/>
    </location>
</feature>
<accession>A0AAD3HI72</accession>
<dbReference type="Gene3D" id="3.30.40.10">
    <property type="entry name" value="Zinc/RING finger domain, C3HC4 (zinc finger)"/>
    <property type="match status" value="1"/>
</dbReference>
<dbReference type="InterPro" id="IPR013083">
    <property type="entry name" value="Znf_RING/FYVE/PHD"/>
</dbReference>
<keyword evidence="3" id="KW-1185">Reference proteome</keyword>